<feature type="domain" description="EF-hand" evidence="4">
    <location>
        <begin position="141"/>
        <end position="176"/>
    </location>
</feature>
<sequence length="287" mass="31520">MARPPTLLVAQQLQDLHPTLLASQQTQLLLHKETPAAAAAAAAAATAAGTTTASATAAKDPNFSWNQQQLLQQQHSAVSAPQQRQQQRQQLQQRQQQQQQQQQHLLQRAQQPPQWESLQQQQQQNCTAAAAAAAAAAFSSSEQQILKEAFEIFDRDGDGLLQPKEFRAACTALGVHAPEPMAEKMLQLSQLSGGVSFSDFCLLTSKGFSLQQNEDEAPALFALLDRNNKGFVCLEDLTAAAECCGSSFSQQQLQLMLQHLSPDGSNRIYLQQFKKLFSNKQRLTNNK</sequence>
<dbReference type="GeneID" id="25270952"/>
<feature type="domain" description="EF-hand" evidence="4">
    <location>
        <begin position="212"/>
        <end position="247"/>
    </location>
</feature>
<reference evidence="5" key="2">
    <citation type="submission" date="2013-10" db="EMBL/GenBank/DDBJ databases">
        <authorList>
            <person name="Aslett M."/>
        </authorList>
    </citation>
    <scope>NUCLEOTIDE SEQUENCE [LARGE SCALE GENOMIC DNA]</scope>
    <source>
        <strain evidence="5">Houghton</strain>
    </source>
</reference>
<evidence type="ECO:0000259" key="4">
    <source>
        <dbReference type="PROSITE" id="PS50222"/>
    </source>
</evidence>
<evidence type="ECO:0000256" key="2">
    <source>
        <dbReference type="ARBA" id="ARBA00022837"/>
    </source>
</evidence>
<dbReference type="Pfam" id="PF13405">
    <property type="entry name" value="EF-hand_6"/>
    <property type="match status" value="1"/>
</dbReference>
<dbReference type="CDD" id="cd00051">
    <property type="entry name" value="EFh"/>
    <property type="match status" value="1"/>
</dbReference>
<keyword evidence="6" id="KW-1185">Reference proteome</keyword>
<feature type="compositionally biased region" description="Low complexity" evidence="3">
    <location>
        <begin position="81"/>
        <end position="95"/>
    </location>
</feature>
<reference evidence="5" key="1">
    <citation type="submission" date="2013-10" db="EMBL/GenBank/DDBJ databases">
        <title>Genomic analysis of the causative agents of coccidiosis in chickens.</title>
        <authorList>
            <person name="Reid A.J."/>
            <person name="Blake D."/>
            <person name="Billington K."/>
            <person name="Browne H."/>
            <person name="Dunn M."/>
            <person name="Hung S."/>
            <person name="Kawahara F."/>
            <person name="Miranda-Saavedra D."/>
            <person name="Mourier T."/>
            <person name="Nagra H."/>
            <person name="Otto T.D."/>
            <person name="Rawlings N."/>
            <person name="Sanchez A."/>
            <person name="Sanders M."/>
            <person name="Subramaniam C."/>
            <person name="Tay Y."/>
            <person name="Dear P."/>
            <person name="Doerig C."/>
            <person name="Gruber A."/>
            <person name="Parkinson J."/>
            <person name="Shirley M."/>
            <person name="Wan K.L."/>
            <person name="Berriman M."/>
            <person name="Tomley F."/>
            <person name="Pain A."/>
        </authorList>
    </citation>
    <scope>NUCLEOTIDE SEQUENCE [LARGE SCALE GENOMIC DNA]</scope>
    <source>
        <strain evidence="5">Houghton</strain>
    </source>
</reference>
<dbReference type="PROSITE" id="PS00018">
    <property type="entry name" value="EF_HAND_1"/>
    <property type="match status" value="1"/>
</dbReference>
<proteinExistence type="predicted"/>
<evidence type="ECO:0000256" key="1">
    <source>
        <dbReference type="ARBA" id="ARBA00022737"/>
    </source>
</evidence>
<dbReference type="OrthoDB" id="343296at2759"/>
<dbReference type="RefSeq" id="XP_013251730.1">
    <property type="nucleotide sequence ID" value="XM_013396276.1"/>
</dbReference>
<dbReference type="PROSITE" id="PS50222">
    <property type="entry name" value="EF_HAND_2"/>
    <property type="match status" value="2"/>
</dbReference>
<dbReference type="SUPFAM" id="SSF47473">
    <property type="entry name" value="EF-hand"/>
    <property type="match status" value="1"/>
</dbReference>
<keyword evidence="2" id="KW-0106">Calcium</keyword>
<dbReference type="InterPro" id="IPR011992">
    <property type="entry name" value="EF-hand-dom_pair"/>
</dbReference>
<protein>
    <recommendedName>
        <fullName evidence="4">EF-hand domain-containing protein</fullName>
    </recommendedName>
</protein>
<gene>
    <name evidence="5" type="ORF">EAH_00028820</name>
</gene>
<dbReference type="OMA" id="LQPKEFR"/>
<keyword evidence="1" id="KW-0677">Repeat</keyword>
<dbReference type="Gene3D" id="1.10.238.10">
    <property type="entry name" value="EF-hand"/>
    <property type="match status" value="1"/>
</dbReference>
<dbReference type="Proteomes" id="UP000018050">
    <property type="component" value="Unassembled WGS sequence"/>
</dbReference>
<dbReference type="AlphaFoldDB" id="U6GEL9"/>
<name>U6GEL9_EIMAC</name>
<dbReference type="InterPro" id="IPR002048">
    <property type="entry name" value="EF_hand_dom"/>
</dbReference>
<dbReference type="InterPro" id="IPR050403">
    <property type="entry name" value="Myosin_RLC"/>
</dbReference>
<evidence type="ECO:0000313" key="5">
    <source>
        <dbReference type="EMBL" id="CDI77992.1"/>
    </source>
</evidence>
<dbReference type="EMBL" id="HG670787">
    <property type="protein sequence ID" value="CDI77992.1"/>
    <property type="molecule type" value="Genomic_DNA"/>
</dbReference>
<dbReference type="VEuPathDB" id="ToxoDB:EAH_00028820"/>
<dbReference type="SMART" id="SM00054">
    <property type="entry name" value="EFh"/>
    <property type="match status" value="3"/>
</dbReference>
<accession>U6GEL9</accession>
<evidence type="ECO:0000313" key="6">
    <source>
        <dbReference type="Proteomes" id="UP000018050"/>
    </source>
</evidence>
<dbReference type="GO" id="GO:0005509">
    <property type="term" value="F:calcium ion binding"/>
    <property type="evidence" value="ECO:0007669"/>
    <property type="project" value="InterPro"/>
</dbReference>
<dbReference type="Pfam" id="PF13499">
    <property type="entry name" value="EF-hand_7"/>
    <property type="match status" value="1"/>
</dbReference>
<evidence type="ECO:0000256" key="3">
    <source>
        <dbReference type="SAM" id="MobiDB-lite"/>
    </source>
</evidence>
<dbReference type="InterPro" id="IPR018247">
    <property type="entry name" value="EF_Hand_1_Ca_BS"/>
</dbReference>
<dbReference type="PANTHER" id="PTHR23049">
    <property type="entry name" value="MYOSIN REGULATORY LIGHT CHAIN 2"/>
    <property type="match status" value="1"/>
</dbReference>
<organism evidence="5 6">
    <name type="scientific">Eimeria acervulina</name>
    <name type="common">Coccidian parasite</name>
    <dbReference type="NCBI Taxonomy" id="5801"/>
    <lineage>
        <taxon>Eukaryota</taxon>
        <taxon>Sar</taxon>
        <taxon>Alveolata</taxon>
        <taxon>Apicomplexa</taxon>
        <taxon>Conoidasida</taxon>
        <taxon>Coccidia</taxon>
        <taxon>Eucoccidiorida</taxon>
        <taxon>Eimeriorina</taxon>
        <taxon>Eimeriidae</taxon>
        <taxon>Eimeria</taxon>
    </lineage>
</organism>
<feature type="region of interest" description="Disordered" evidence="3">
    <location>
        <begin position="69"/>
        <end position="95"/>
    </location>
</feature>